<dbReference type="InterPro" id="IPR033140">
    <property type="entry name" value="Lipase_GDXG_put_SER_AS"/>
</dbReference>
<dbReference type="Gene3D" id="3.40.50.1820">
    <property type="entry name" value="alpha/beta hydrolase"/>
    <property type="match status" value="1"/>
</dbReference>
<reference evidence="5 6" key="1">
    <citation type="journal article" date="2014" name="Int. J. Syst. Evol. Microbiol.">
        <title>Solimonas terrae sp. nov., isolated from soil.</title>
        <authorList>
            <person name="Kim S.J."/>
            <person name="Moon J.Y."/>
            <person name="Weon H.Y."/>
            <person name="Ahn J.H."/>
            <person name="Chen W.M."/>
            <person name="Kwon S.W."/>
        </authorList>
    </citation>
    <scope>NUCLEOTIDE SEQUENCE [LARGE SCALE GENOMIC DNA]</scope>
    <source>
        <strain evidence="5 6">KIS83-12</strain>
    </source>
</reference>
<dbReference type="PANTHER" id="PTHR48081:SF30">
    <property type="entry name" value="ACETYL-HYDROLASE LIPR-RELATED"/>
    <property type="match status" value="1"/>
</dbReference>
<feature type="active site" evidence="3">
    <location>
        <position position="166"/>
    </location>
</feature>
<dbReference type="InterPro" id="IPR013094">
    <property type="entry name" value="AB_hydrolase_3"/>
</dbReference>
<evidence type="ECO:0000313" key="6">
    <source>
        <dbReference type="Proteomes" id="UP000472676"/>
    </source>
</evidence>
<dbReference type="Proteomes" id="UP000472676">
    <property type="component" value="Unassembled WGS sequence"/>
</dbReference>
<evidence type="ECO:0000256" key="1">
    <source>
        <dbReference type="ARBA" id="ARBA00010515"/>
    </source>
</evidence>
<dbReference type="PROSITE" id="PS01174">
    <property type="entry name" value="LIPASE_GDXG_SER"/>
    <property type="match status" value="1"/>
</dbReference>
<dbReference type="Pfam" id="PF07859">
    <property type="entry name" value="Abhydrolase_3"/>
    <property type="match status" value="1"/>
</dbReference>
<dbReference type="GO" id="GO:0004806">
    <property type="term" value="F:triacylglycerol lipase activity"/>
    <property type="evidence" value="ECO:0007669"/>
    <property type="project" value="TreeGrafter"/>
</dbReference>
<proteinExistence type="inferred from homology"/>
<organism evidence="5 6">
    <name type="scientific">Solimonas terrae</name>
    <dbReference type="NCBI Taxonomy" id="1396819"/>
    <lineage>
        <taxon>Bacteria</taxon>
        <taxon>Pseudomonadati</taxon>
        <taxon>Pseudomonadota</taxon>
        <taxon>Gammaproteobacteria</taxon>
        <taxon>Nevskiales</taxon>
        <taxon>Nevskiaceae</taxon>
        <taxon>Solimonas</taxon>
    </lineage>
</organism>
<comment type="caution">
    <text evidence="5">The sequence shown here is derived from an EMBL/GenBank/DDBJ whole genome shotgun (WGS) entry which is preliminary data.</text>
</comment>
<comment type="similarity">
    <text evidence="1">Belongs to the 'GDXG' lipolytic enzyme family.</text>
</comment>
<evidence type="ECO:0000256" key="2">
    <source>
        <dbReference type="ARBA" id="ARBA00022801"/>
    </source>
</evidence>
<dbReference type="AlphaFoldDB" id="A0A6M2BT03"/>
<evidence type="ECO:0000256" key="3">
    <source>
        <dbReference type="PROSITE-ProRule" id="PRU10038"/>
    </source>
</evidence>
<protein>
    <submittedName>
        <fullName evidence="5">Alpha/beta hydrolase</fullName>
    </submittedName>
</protein>
<sequence>MERGSAQSFGYAAAMNSRLSLRARACRQSVRWMLAPIFRAGRSIIVRRRALLRVAALTRLPVVPCIKVSADTLRGVPIEWSVGTHQQARRVLLYFHGGAYLVGSPSVYRGIAARLAQWAQARVACVDYRLAPDHRFPAAPDDALDAYRGLLERGIAARDIVLAGDSAGGGLTLACILKIRDAGLPMPAALVLLSPWTDLTLSGASIRDNTSSEILLDPAMLEEAVRDYLGGQDARQVLASPLFADLHDLPPMLVQVADGEILYDDSRRLVERVQAAGGSAELSVARNLWHVWQIFAGKMPEADAALHEIARFIVRHAHAA</sequence>
<dbReference type="InterPro" id="IPR050300">
    <property type="entry name" value="GDXG_lipolytic_enzyme"/>
</dbReference>
<dbReference type="SUPFAM" id="SSF53474">
    <property type="entry name" value="alpha/beta-Hydrolases"/>
    <property type="match status" value="1"/>
</dbReference>
<evidence type="ECO:0000313" key="5">
    <source>
        <dbReference type="EMBL" id="NGY05494.1"/>
    </source>
</evidence>
<dbReference type="EMBL" id="JAAMOW010000006">
    <property type="protein sequence ID" value="NGY05494.1"/>
    <property type="molecule type" value="Genomic_DNA"/>
</dbReference>
<dbReference type="RefSeq" id="WP_166257130.1">
    <property type="nucleotide sequence ID" value="NZ_JAAMOW010000006.1"/>
</dbReference>
<gene>
    <name evidence="5" type="ORF">G7Y85_12015</name>
</gene>
<feature type="domain" description="Alpha/beta hydrolase fold-3" evidence="4">
    <location>
        <begin position="92"/>
        <end position="293"/>
    </location>
</feature>
<name>A0A6M2BT03_9GAMM</name>
<dbReference type="InterPro" id="IPR029058">
    <property type="entry name" value="AB_hydrolase_fold"/>
</dbReference>
<accession>A0A6M2BT03</accession>
<keyword evidence="2 5" id="KW-0378">Hydrolase</keyword>
<keyword evidence="6" id="KW-1185">Reference proteome</keyword>
<evidence type="ECO:0000259" key="4">
    <source>
        <dbReference type="Pfam" id="PF07859"/>
    </source>
</evidence>
<dbReference type="PANTHER" id="PTHR48081">
    <property type="entry name" value="AB HYDROLASE SUPERFAMILY PROTEIN C4A8.06C"/>
    <property type="match status" value="1"/>
</dbReference>